<sequence>MDIILNVLDISLCQQIYRQATFSGELIDQGEDDSSISGLVLKQWEKYHIKKSNFQMQLNLHLTQQPHFWLCTHKDILAMCYFMYLEAHHSFVFLGVLFCFVFPLIFLGHKHTAPASCLLMLLCHLM</sequence>
<accession>A0A834BCI0</accession>
<evidence type="ECO:0000256" key="1">
    <source>
        <dbReference type="SAM" id="Phobius"/>
    </source>
</evidence>
<evidence type="ECO:0000313" key="3">
    <source>
        <dbReference type="Proteomes" id="UP000664940"/>
    </source>
</evidence>
<comment type="caution">
    <text evidence="2">The sequence shown here is derived from an EMBL/GenBank/DDBJ whole genome shotgun (WGS) entry which is preliminary data.</text>
</comment>
<protein>
    <submittedName>
        <fullName evidence="2">Uncharacterized protein</fullName>
    </submittedName>
</protein>
<feature type="transmembrane region" description="Helical" evidence="1">
    <location>
        <begin position="87"/>
        <end position="107"/>
    </location>
</feature>
<keyword evidence="1" id="KW-0812">Transmembrane</keyword>
<dbReference type="EMBL" id="JABVXQ010000002">
    <property type="protein sequence ID" value="KAF6125240.1"/>
    <property type="molecule type" value="Genomic_DNA"/>
</dbReference>
<dbReference type="AlphaFoldDB" id="A0A834BCI0"/>
<keyword evidence="1" id="KW-0472">Membrane</keyword>
<keyword evidence="1" id="KW-1133">Transmembrane helix</keyword>
<gene>
    <name evidence="2" type="ORF">HJG60_009760</name>
</gene>
<name>A0A834BCI0_9CHIR</name>
<proteinExistence type="predicted"/>
<reference evidence="2 3" key="1">
    <citation type="journal article" date="2020" name="Nature">
        <title>Six reference-quality genomes reveal evolution of bat adaptations.</title>
        <authorList>
            <person name="Jebb D."/>
            <person name="Huang Z."/>
            <person name="Pippel M."/>
            <person name="Hughes G.M."/>
            <person name="Lavrichenko K."/>
            <person name="Devanna P."/>
            <person name="Winkler S."/>
            <person name="Jermiin L.S."/>
            <person name="Skirmuntt E.C."/>
            <person name="Katzourakis A."/>
            <person name="Burkitt-Gray L."/>
            <person name="Ray D.A."/>
            <person name="Sullivan K.A.M."/>
            <person name="Roscito J.G."/>
            <person name="Kirilenko B.M."/>
            <person name="Davalos L.M."/>
            <person name="Corthals A.P."/>
            <person name="Power M.L."/>
            <person name="Jones G."/>
            <person name="Ransome R.D."/>
            <person name="Dechmann D.K.N."/>
            <person name="Locatelli A.G."/>
            <person name="Puechmaille S.J."/>
            <person name="Fedrigo O."/>
            <person name="Jarvis E.D."/>
            <person name="Hiller M."/>
            <person name="Vernes S.C."/>
            <person name="Myers E.W."/>
            <person name="Teeling E.C."/>
        </authorList>
    </citation>
    <scope>NUCLEOTIDE SEQUENCE [LARGE SCALE GENOMIC DNA]</scope>
    <source>
        <strain evidence="2">Bat1K_MPI-CBG_1</strain>
    </source>
</reference>
<evidence type="ECO:0000313" key="2">
    <source>
        <dbReference type="EMBL" id="KAF6125240.1"/>
    </source>
</evidence>
<organism evidence="2 3">
    <name type="scientific">Phyllostomus discolor</name>
    <name type="common">pale spear-nosed bat</name>
    <dbReference type="NCBI Taxonomy" id="89673"/>
    <lineage>
        <taxon>Eukaryota</taxon>
        <taxon>Metazoa</taxon>
        <taxon>Chordata</taxon>
        <taxon>Craniata</taxon>
        <taxon>Vertebrata</taxon>
        <taxon>Euteleostomi</taxon>
        <taxon>Mammalia</taxon>
        <taxon>Eutheria</taxon>
        <taxon>Laurasiatheria</taxon>
        <taxon>Chiroptera</taxon>
        <taxon>Yangochiroptera</taxon>
        <taxon>Phyllostomidae</taxon>
        <taxon>Phyllostominae</taxon>
        <taxon>Phyllostomus</taxon>
    </lineage>
</organism>
<dbReference type="Proteomes" id="UP000664940">
    <property type="component" value="Unassembled WGS sequence"/>
</dbReference>